<evidence type="ECO:0000256" key="2">
    <source>
        <dbReference type="HAMAP-Rule" id="MF_01940"/>
    </source>
</evidence>
<feature type="short sequence motif" description="HXTX 2" evidence="2">
    <location>
        <begin position="120"/>
        <end position="123"/>
    </location>
</feature>
<dbReference type="EMBL" id="CP113517">
    <property type="protein sequence ID" value="WAR44012.1"/>
    <property type="molecule type" value="Genomic_DNA"/>
</dbReference>
<dbReference type="Gene3D" id="3.90.1140.10">
    <property type="entry name" value="Cyclic phosphodiesterase"/>
    <property type="match status" value="1"/>
</dbReference>
<dbReference type="Proteomes" id="UP001162780">
    <property type="component" value="Chromosome"/>
</dbReference>
<dbReference type="Pfam" id="PF13563">
    <property type="entry name" value="2_5_RNA_ligase2"/>
    <property type="match status" value="1"/>
</dbReference>
<evidence type="ECO:0000313" key="3">
    <source>
        <dbReference type="EMBL" id="WAR44012.1"/>
    </source>
</evidence>
<dbReference type="EC" id="3.1.4.58" evidence="2"/>
<feature type="short sequence motif" description="HXTX 1" evidence="2">
    <location>
        <begin position="38"/>
        <end position="41"/>
    </location>
</feature>
<gene>
    <name evidence="3" type="primary">thpR</name>
    <name evidence="3" type="ORF">NM686_016785</name>
</gene>
<dbReference type="InterPro" id="IPR004175">
    <property type="entry name" value="RNA_CPDase"/>
</dbReference>
<keyword evidence="4" id="KW-1185">Reference proteome</keyword>
<accession>A0ABY7GGC0</accession>
<proteinExistence type="inferred from homology"/>
<sequence>MKRLFFALWPDDDTRQRFQKIVRSLRGYGRPVSAMNVHATLVFLGNLDEAQQAAMMQAADNIVVEPMRLMFDRLQYWKKPAVVCLCAEQFDTAVSSLVEQLNAAAIQHEIEVDRRPYTPHVTLLRKAKFLPEIAFEPIGWQIDGFCLVESCSTPAGVEYRVLKRWQSAPAITIDANQSCSFLSRIAWLN</sequence>
<dbReference type="RefSeq" id="WP_255189000.1">
    <property type="nucleotide sequence ID" value="NZ_CP113517.1"/>
</dbReference>
<name>A0ABY7GGC0_9GAMM</name>
<comment type="catalytic activity">
    <reaction evidence="2">
        <text>a 3'-end 2',3'-cyclophospho-ribonucleotide-RNA + H2O = a 3'-end 2'-phospho-ribonucleotide-RNA + H(+)</text>
        <dbReference type="Rhea" id="RHEA:11828"/>
        <dbReference type="Rhea" id="RHEA-COMP:10464"/>
        <dbReference type="Rhea" id="RHEA-COMP:17353"/>
        <dbReference type="ChEBI" id="CHEBI:15377"/>
        <dbReference type="ChEBI" id="CHEBI:15378"/>
        <dbReference type="ChEBI" id="CHEBI:83064"/>
        <dbReference type="ChEBI" id="CHEBI:173113"/>
        <dbReference type="EC" id="3.1.4.58"/>
    </reaction>
</comment>
<dbReference type="PANTHER" id="PTHR35561">
    <property type="entry name" value="RNA 2',3'-CYCLIC PHOSPHODIESTERASE"/>
    <property type="match status" value="1"/>
</dbReference>
<evidence type="ECO:0000256" key="1">
    <source>
        <dbReference type="ARBA" id="ARBA00022801"/>
    </source>
</evidence>
<evidence type="ECO:0000313" key="4">
    <source>
        <dbReference type="Proteomes" id="UP001162780"/>
    </source>
</evidence>
<dbReference type="SUPFAM" id="SSF55144">
    <property type="entry name" value="LigT-like"/>
    <property type="match status" value="1"/>
</dbReference>
<dbReference type="NCBIfam" id="TIGR02258">
    <property type="entry name" value="2_5_ligase"/>
    <property type="match status" value="1"/>
</dbReference>
<dbReference type="HAMAP" id="MF_01940">
    <property type="entry name" value="RNA_CPDase"/>
    <property type="match status" value="1"/>
</dbReference>
<reference evidence="3" key="1">
    <citation type="submission" date="2022-11" db="EMBL/GenBank/DDBJ databases">
        <title>Methylomonas rapida sp. nov., Carotenoid-Producing Obligate Methanotrophs with High Growth Characteristics and Biotechnological Potential.</title>
        <authorList>
            <person name="Tikhonova E.N."/>
            <person name="Suleimanov R.Z."/>
            <person name="Miroshnikov K."/>
            <person name="Oshkin I.Y."/>
            <person name="Belova S.E."/>
            <person name="Danilova O.V."/>
            <person name="Ashikhmin A."/>
            <person name="Konopkin A."/>
            <person name="But S.Y."/>
            <person name="Khmelenina V.N."/>
            <person name="Kuznetsov N."/>
            <person name="Pimenov N.V."/>
            <person name="Dedysh S.N."/>
        </authorList>
    </citation>
    <scope>NUCLEOTIDE SEQUENCE</scope>
    <source>
        <strain evidence="3">MP1</strain>
    </source>
</reference>
<keyword evidence="1 2" id="KW-0378">Hydrolase</keyword>
<comment type="function">
    <text evidence="2">Hydrolyzes RNA 2',3'-cyclic phosphodiester to an RNA 2'-phosphomonoester.</text>
</comment>
<organism evidence="3 4">
    <name type="scientific">Methylomonas rapida</name>
    <dbReference type="NCBI Taxonomy" id="2963939"/>
    <lineage>
        <taxon>Bacteria</taxon>
        <taxon>Pseudomonadati</taxon>
        <taxon>Pseudomonadota</taxon>
        <taxon>Gammaproteobacteria</taxon>
        <taxon>Methylococcales</taxon>
        <taxon>Methylococcaceae</taxon>
        <taxon>Methylomonas</taxon>
    </lineage>
</organism>
<feature type="active site" description="Proton donor" evidence="2">
    <location>
        <position position="38"/>
    </location>
</feature>
<dbReference type="PANTHER" id="PTHR35561:SF1">
    <property type="entry name" value="RNA 2',3'-CYCLIC PHOSPHODIESTERASE"/>
    <property type="match status" value="1"/>
</dbReference>
<comment type="similarity">
    <text evidence="2">Belongs to the 2H phosphoesterase superfamily. ThpR family.</text>
</comment>
<feature type="active site" description="Proton acceptor" evidence="2">
    <location>
        <position position="120"/>
    </location>
</feature>
<protein>
    <recommendedName>
        <fullName evidence="2">RNA 2',3'-cyclic phosphodiesterase</fullName>
        <shortName evidence="2">RNA 2',3'-CPDase</shortName>
        <ecNumber evidence="2">3.1.4.58</ecNumber>
    </recommendedName>
</protein>
<dbReference type="InterPro" id="IPR009097">
    <property type="entry name" value="Cyclic_Pdiesterase"/>
</dbReference>